<keyword evidence="2" id="KW-1185">Reference proteome</keyword>
<dbReference type="EMBL" id="MU795232">
    <property type="protein sequence ID" value="KAJ3808310.1"/>
    <property type="molecule type" value="Genomic_DNA"/>
</dbReference>
<reference evidence="1" key="1">
    <citation type="submission" date="2022-09" db="EMBL/GenBank/DDBJ databases">
        <title>A Global Phylogenomic Analysis of the Shiitake Genus Lentinula.</title>
        <authorList>
            <consortium name="DOE Joint Genome Institute"/>
            <person name="Sierra-Patev S."/>
            <person name="Min B."/>
            <person name="Naranjo-Ortiz M."/>
            <person name="Looney B."/>
            <person name="Konkel Z."/>
            <person name="Slot J.C."/>
            <person name="Sakamoto Y."/>
            <person name="Steenwyk J.L."/>
            <person name="Rokas A."/>
            <person name="Carro J."/>
            <person name="Camarero S."/>
            <person name="Ferreira P."/>
            <person name="Molpeceres G."/>
            <person name="Ruiz-Duenas F.J."/>
            <person name="Serrano A."/>
            <person name="Henrissat B."/>
            <person name="Drula E."/>
            <person name="Hughes K.W."/>
            <person name="Mata J.L."/>
            <person name="Ishikawa N.K."/>
            <person name="Vargas-Isla R."/>
            <person name="Ushijima S."/>
            <person name="Smith C.A."/>
            <person name="Ahrendt S."/>
            <person name="Andreopoulos W."/>
            <person name="He G."/>
            <person name="Labutti K."/>
            <person name="Lipzen A."/>
            <person name="Ng V."/>
            <person name="Riley R."/>
            <person name="Sandor L."/>
            <person name="Barry K."/>
            <person name="Martinez A.T."/>
            <person name="Xiao Y."/>
            <person name="Gibbons J.G."/>
            <person name="Terashima K."/>
            <person name="Grigoriev I.V."/>
            <person name="Hibbett D.S."/>
        </authorList>
    </citation>
    <scope>NUCLEOTIDE SEQUENCE</scope>
    <source>
        <strain evidence="1">TMI1499</strain>
    </source>
</reference>
<proteinExistence type="predicted"/>
<protein>
    <submittedName>
        <fullName evidence="1">Uncharacterized protein</fullName>
    </submittedName>
</protein>
<name>A0ACC1TU50_9AGAR</name>
<comment type="caution">
    <text evidence="1">The sequence shown here is derived from an EMBL/GenBank/DDBJ whole genome shotgun (WGS) entry which is preliminary data.</text>
</comment>
<organism evidence="1 2">
    <name type="scientific">Lentinula aff. lateritia</name>
    <dbReference type="NCBI Taxonomy" id="2804960"/>
    <lineage>
        <taxon>Eukaryota</taxon>
        <taxon>Fungi</taxon>
        <taxon>Dikarya</taxon>
        <taxon>Basidiomycota</taxon>
        <taxon>Agaricomycotina</taxon>
        <taxon>Agaricomycetes</taxon>
        <taxon>Agaricomycetidae</taxon>
        <taxon>Agaricales</taxon>
        <taxon>Marasmiineae</taxon>
        <taxon>Omphalotaceae</taxon>
        <taxon>Lentinula</taxon>
    </lineage>
</organism>
<evidence type="ECO:0000313" key="1">
    <source>
        <dbReference type="EMBL" id="KAJ3808310.1"/>
    </source>
</evidence>
<evidence type="ECO:0000313" key="2">
    <source>
        <dbReference type="Proteomes" id="UP001163835"/>
    </source>
</evidence>
<accession>A0ACC1TU50</accession>
<sequence length="295" mass="32594">MGTEILSPNSAPNTGLLNSVSIAVGFLAGQESIRVYHSSQTSCQLHCPSLSLRPLCPTLTPFDLLLPSAFVPTNPLLFRPIMLFRVPSQLLHICLLSFVALFIATTVVANPLPVPIHRRVGPNSKQKEARVQLWFGRANSKGQWIEVKKPYQAGEVGVLGFGNWLAFSMSTAVNKKTAEVSHKIITLNPPNSDALVRGNKYAQYLDGKVDFAIDGILKVEAFQEALRVGLENIAYIENETNDHLDCDMTYISAALQVTEKYGFFQEGVYEKVSTSWDTIMGAYVMLRYAHQSQST</sequence>
<gene>
    <name evidence="1" type="ORF">F5876DRAFT_78865</name>
</gene>
<dbReference type="Proteomes" id="UP001163835">
    <property type="component" value="Unassembled WGS sequence"/>
</dbReference>